<protein>
    <submittedName>
        <fullName evidence="6">Helix-turn-helix domain-containing protein</fullName>
    </submittedName>
</protein>
<dbReference type="PANTHER" id="PTHR46796:SF10">
    <property type="entry name" value="TRANSCRIPTIONAL ACTIVATOR FEAR"/>
    <property type="match status" value="1"/>
</dbReference>
<evidence type="ECO:0000256" key="4">
    <source>
        <dbReference type="SAM" id="MobiDB-lite"/>
    </source>
</evidence>
<keyword evidence="1" id="KW-0805">Transcription regulation</keyword>
<dbReference type="OrthoDB" id="9799345at2"/>
<gene>
    <name evidence="6" type="ORF">E0H73_38720</name>
</gene>
<name>A0A4R0K4W3_9ACTN</name>
<dbReference type="InterPro" id="IPR018060">
    <property type="entry name" value="HTH_AraC"/>
</dbReference>
<dbReference type="Proteomes" id="UP000291144">
    <property type="component" value="Unassembled WGS sequence"/>
</dbReference>
<evidence type="ECO:0000256" key="2">
    <source>
        <dbReference type="ARBA" id="ARBA00023125"/>
    </source>
</evidence>
<evidence type="ECO:0000313" key="6">
    <source>
        <dbReference type="EMBL" id="TCC54390.1"/>
    </source>
</evidence>
<dbReference type="Pfam" id="PF12833">
    <property type="entry name" value="HTH_18"/>
    <property type="match status" value="1"/>
</dbReference>
<dbReference type="PROSITE" id="PS01124">
    <property type="entry name" value="HTH_ARAC_FAMILY_2"/>
    <property type="match status" value="1"/>
</dbReference>
<dbReference type="SMART" id="SM00342">
    <property type="entry name" value="HTH_ARAC"/>
    <property type="match status" value="1"/>
</dbReference>
<dbReference type="PANTHER" id="PTHR46796">
    <property type="entry name" value="HTH-TYPE TRANSCRIPTIONAL ACTIVATOR RHAS-RELATED"/>
    <property type="match status" value="1"/>
</dbReference>
<keyword evidence="3" id="KW-0804">Transcription</keyword>
<dbReference type="EMBL" id="SJKB01000019">
    <property type="protein sequence ID" value="TCC54390.1"/>
    <property type="molecule type" value="Genomic_DNA"/>
</dbReference>
<evidence type="ECO:0000256" key="3">
    <source>
        <dbReference type="ARBA" id="ARBA00023163"/>
    </source>
</evidence>
<dbReference type="InterPro" id="IPR035418">
    <property type="entry name" value="AraC-bd_2"/>
</dbReference>
<sequence length="330" mass="35871">MGRANEQTGGNKGGMTTVWRSDDQSPGARMEYISHAVADSLVPFELRPEDQTGFRCEIRTADIGALRFVDISAPDSEAVRGVRQIRRSDPELCTVHVQLRGHPVVEQSDRQAVVHPGDLAFVDLSHTSRVAGSAHRQVSVMFPRALLPLSRGDTRDLVGVRLPGRRGGAALVAGLVRQIADNLDEYAGGARIGAAVLDLITATLAAWTGRDALAPVQRRHVLMLRIEAFIEQHLADPGLTPGLVAAAHHVSPRYLYRLFEPQATSVAGLIRARRLEHCRRDLIDPANAGVAASVIGSRWGFPDPAQFSRAFRVKYGVPPGEYRRLSLQAG</sequence>
<evidence type="ECO:0000256" key="1">
    <source>
        <dbReference type="ARBA" id="ARBA00023015"/>
    </source>
</evidence>
<dbReference type="AlphaFoldDB" id="A0A4R0K4W3"/>
<evidence type="ECO:0000313" key="7">
    <source>
        <dbReference type="Proteomes" id="UP000291144"/>
    </source>
</evidence>
<keyword evidence="2" id="KW-0238">DNA-binding</keyword>
<dbReference type="InterPro" id="IPR009057">
    <property type="entry name" value="Homeodomain-like_sf"/>
</dbReference>
<evidence type="ECO:0000259" key="5">
    <source>
        <dbReference type="PROSITE" id="PS01124"/>
    </source>
</evidence>
<accession>A0A4R0K4W3</accession>
<reference evidence="6 7" key="1">
    <citation type="submission" date="2019-02" db="EMBL/GenBank/DDBJ databases">
        <title>Kribbella capetownensis sp. nov. and Kribbella speibonae sp. nov., isolated from soil.</title>
        <authorList>
            <person name="Curtis S.M."/>
            <person name="Norton I."/>
            <person name="Everest G.J."/>
            <person name="Meyers P.R."/>
        </authorList>
    </citation>
    <scope>NUCLEOTIDE SEQUENCE [LARGE SCALE GENOMIC DNA]</scope>
    <source>
        <strain evidence="6 7">NRRL B-24813</strain>
    </source>
</reference>
<dbReference type="Pfam" id="PF14525">
    <property type="entry name" value="AraC_binding_2"/>
    <property type="match status" value="1"/>
</dbReference>
<keyword evidence="7" id="KW-1185">Reference proteome</keyword>
<dbReference type="GO" id="GO:0003700">
    <property type="term" value="F:DNA-binding transcription factor activity"/>
    <property type="evidence" value="ECO:0007669"/>
    <property type="project" value="InterPro"/>
</dbReference>
<dbReference type="Gene3D" id="1.10.10.60">
    <property type="entry name" value="Homeodomain-like"/>
    <property type="match status" value="1"/>
</dbReference>
<comment type="caution">
    <text evidence="6">The sequence shown here is derived from an EMBL/GenBank/DDBJ whole genome shotgun (WGS) entry which is preliminary data.</text>
</comment>
<feature type="region of interest" description="Disordered" evidence="4">
    <location>
        <begin position="1"/>
        <end position="25"/>
    </location>
</feature>
<feature type="domain" description="HTH araC/xylS-type" evidence="5">
    <location>
        <begin position="224"/>
        <end position="325"/>
    </location>
</feature>
<organism evidence="6 7">
    <name type="scientific">Kribbella pittospori</name>
    <dbReference type="NCBI Taxonomy" id="722689"/>
    <lineage>
        <taxon>Bacteria</taxon>
        <taxon>Bacillati</taxon>
        <taxon>Actinomycetota</taxon>
        <taxon>Actinomycetes</taxon>
        <taxon>Propionibacteriales</taxon>
        <taxon>Kribbellaceae</taxon>
        <taxon>Kribbella</taxon>
    </lineage>
</organism>
<dbReference type="SUPFAM" id="SSF46689">
    <property type="entry name" value="Homeodomain-like"/>
    <property type="match status" value="1"/>
</dbReference>
<dbReference type="GO" id="GO:0043565">
    <property type="term" value="F:sequence-specific DNA binding"/>
    <property type="evidence" value="ECO:0007669"/>
    <property type="project" value="InterPro"/>
</dbReference>
<dbReference type="InterPro" id="IPR050204">
    <property type="entry name" value="AraC_XylS_family_regulators"/>
</dbReference>
<proteinExistence type="predicted"/>